<accession>A0A6M3LZJ0</accession>
<dbReference type="EMBL" id="MT143568">
    <property type="protein sequence ID" value="QJA98291.1"/>
    <property type="molecule type" value="Genomic_DNA"/>
</dbReference>
<dbReference type="AlphaFoldDB" id="A0A6M3LZJ0"/>
<organism evidence="1">
    <name type="scientific">viral metagenome</name>
    <dbReference type="NCBI Taxonomy" id="1070528"/>
    <lineage>
        <taxon>unclassified sequences</taxon>
        <taxon>metagenomes</taxon>
        <taxon>organismal metagenomes</taxon>
    </lineage>
</organism>
<name>A0A6M3LZJ0_9ZZZZ</name>
<gene>
    <name evidence="1" type="ORF">MM171A02020_0013</name>
</gene>
<proteinExistence type="predicted"/>
<sequence length="76" mass="8735">MTQARERTEAGNVSLYPDDWAIIDQADTNDAGRSATLRRIVREWNDWRQRMMIDSRVSYDAASKAQYITGQIPEGD</sequence>
<protein>
    <submittedName>
        <fullName evidence="1">Uncharacterized protein</fullName>
    </submittedName>
</protein>
<evidence type="ECO:0000313" key="1">
    <source>
        <dbReference type="EMBL" id="QJA98291.1"/>
    </source>
</evidence>
<reference evidence="1" key="1">
    <citation type="submission" date="2020-03" db="EMBL/GenBank/DDBJ databases">
        <title>The deep terrestrial virosphere.</title>
        <authorList>
            <person name="Holmfeldt K."/>
            <person name="Nilsson E."/>
            <person name="Simone D."/>
            <person name="Lopez-Fernandez M."/>
            <person name="Wu X."/>
            <person name="de Brujin I."/>
            <person name="Lundin D."/>
            <person name="Andersson A."/>
            <person name="Bertilsson S."/>
            <person name="Dopson M."/>
        </authorList>
    </citation>
    <scope>NUCLEOTIDE SEQUENCE</scope>
    <source>
        <strain evidence="1">MM171A02020</strain>
    </source>
</reference>